<evidence type="ECO:0000256" key="1">
    <source>
        <dbReference type="ARBA" id="ARBA00022553"/>
    </source>
</evidence>
<evidence type="ECO:0000259" key="4">
    <source>
        <dbReference type="PROSITE" id="PS50109"/>
    </source>
</evidence>
<dbReference type="SUPFAM" id="SSF47384">
    <property type="entry name" value="Homodimeric domain of signal transducing histidine kinase"/>
    <property type="match status" value="1"/>
</dbReference>
<feature type="domain" description="Response regulatory" evidence="5">
    <location>
        <begin position="1077"/>
        <end position="1198"/>
    </location>
</feature>
<proteinExistence type="predicted"/>
<dbReference type="InterPro" id="IPR050956">
    <property type="entry name" value="2C_system_His_kinase"/>
</dbReference>
<keyword evidence="1 2" id="KW-0597">Phosphoprotein</keyword>
<feature type="compositionally biased region" description="Low complexity" evidence="3">
    <location>
        <begin position="253"/>
        <end position="263"/>
    </location>
</feature>
<evidence type="ECO:0000256" key="2">
    <source>
        <dbReference type="PROSITE-ProRule" id="PRU00169"/>
    </source>
</evidence>
<name>A0A9P4NRN0_9PEZI</name>
<evidence type="ECO:0000313" key="7">
    <source>
        <dbReference type="Proteomes" id="UP000800235"/>
    </source>
</evidence>
<sequence>MKTSSTDPLLTALAQLGAHRLKAKRGLITLSTRETEYILAESGIGLSLQQDDDKNDPLWHGAGALSKQCGLGMQLCRQFCADENLSHLVFNDLRTIPEFQKQMIVTCTTGPQIKFLTCVPLRSPLYKMVIGTYIVVDDEPRNGLSDEEIEFMIDMGVTVMDHLEAQRNNRKSYRSERMVKAIGLFIEGKSTLREWWLQGGHKAQQTIVRKRTKYGGANLEGQADLEFGIQDPAEQISGGAMEMMSDRGERPALSRSPSSSTLSHIDHRGDGRPKMPSRESMFTSSDGTSTTPSAMSSVFTSAPRAESITTADTAEDRSPEHVRHTSVAFDMPPEGVNPDVSKELQEALLTKDLRAVFARASNLIREAGGVDGSIFYDASVGSFGAASEKDIMGQKAPGNFHIDEAMTTSDDDVARKSEDTDTSTNGQTNGTGHQENCCSILGFSTRKRSTLKGHSPPPEHHTFPDKVLRTLLKRYPHGKVFNFDEDGSFSSSDTDNAYLGEEGDGPKRLAKAERNHQRRKVSREVEAAALLKALPGARSIFWFPLWDPSRERWYAGSLMWTNSATRTLCPIEDLTYLAAFGNSIMAEVARLSALVITQMKTDFISSISHELRSPLHGVLASVEFLQETDLNDIQADMVSNIQSSGRVLLDTINHVLDFSKVNRKVKTTQGKVSRTRKGQKPRLSFHDHENLDNTAEPHADICVLSEEVVESVWAGRNLSKVAYDTPNGGRKSNRQSMAVGEPAVTVVMDVKWEPNWTYEVDAGAWRRILLNLFGNSMKYTKAGYIKVSLTMEETATIRGKKTRSALVLKVKDSGKGISKEFLKHHLYKPFTQEDSLAVGAGLGLSIVRHIIQDLGGEIDFASEQGVGTEATVKIPLQQSPPISNEVSDLLAEVKASTKGKKFSLEGFDMYPELSETPTGILSADFEGAMFLKSSVHNMLNSWFGMVPVGISGEASSADVIVIMESGLPSLVEKLQNCAAKGGPSVAIVLCSTYPATSASTSFGSLRTLHHAFTHPITPPTNGLDATKLQNITNLSTDSTHKKTQPDISAATPTEEPSVPLTRMTTIDTSIVPSEGMRVLLVEDNEINMKLLVAYMRKLKLSHTTAINGLEALNAYKEAKGGFDVIFMDISMPIMDGIESTRHIRRFERETSINPCALIALTGAANPNTRLEAFSSGIDLFLTKPVPMKSLKIMLDGLKTQGREGLSNGKHG</sequence>
<dbReference type="FunFam" id="1.10.287.130:FF:000023">
    <property type="entry name" value="Sensor histidine kinase/response regulator, putative"/>
    <property type="match status" value="1"/>
</dbReference>
<feature type="compositionally biased region" description="Polar residues" evidence="3">
    <location>
        <begin position="422"/>
        <end position="437"/>
    </location>
</feature>
<dbReference type="Gene3D" id="3.40.50.2300">
    <property type="match status" value="1"/>
</dbReference>
<feature type="modified residue" description="4-aspartylphosphate" evidence="2">
    <location>
        <position position="1128"/>
    </location>
</feature>
<dbReference type="PANTHER" id="PTHR43719:SF69">
    <property type="entry name" value="HISTIDINE KINASE G7"/>
    <property type="match status" value="1"/>
</dbReference>
<accession>A0A9P4NRN0</accession>
<feature type="region of interest" description="Disordered" evidence="3">
    <location>
        <begin position="668"/>
        <end position="692"/>
    </location>
</feature>
<dbReference type="CDD" id="cd17546">
    <property type="entry name" value="REC_hyHK_CKI1_RcsC-like"/>
    <property type="match status" value="1"/>
</dbReference>
<comment type="caution">
    <text evidence="6">The sequence shown here is derived from an EMBL/GenBank/DDBJ whole genome shotgun (WGS) entry which is preliminary data.</text>
</comment>
<dbReference type="InterPro" id="IPR005467">
    <property type="entry name" value="His_kinase_dom"/>
</dbReference>
<dbReference type="Gene3D" id="1.10.287.130">
    <property type="match status" value="1"/>
</dbReference>
<feature type="compositionally biased region" description="Basic and acidic residues" evidence="3">
    <location>
        <begin position="264"/>
        <end position="277"/>
    </location>
</feature>
<dbReference type="PROSITE" id="PS50109">
    <property type="entry name" value="HIS_KIN"/>
    <property type="match status" value="1"/>
</dbReference>
<feature type="domain" description="Histidine kinase" evidence="4">
    <location>
        <begin position="606"/>
        <end position="878"/>
    </location>
</feature>
<feature type="region of interest" description="Disordered" evidence="3">
    <location>
        <begin position="494"/>
        <end position="518"/>
    </location>
</feature>
<gene>
    <name evidence="6" type="ORF">EJ08DRAFT_588418</name>
</gene>
<dbReference type="GO" id="GO:0000155">
    <property type="term" value="F:phosphorelay sensor kinase activity"/>
    <property type="evidence" value="ECO:0007669"/>
    <property type="project" value="InterPro"/>
</dbReference>
<dbReference type="SMART" id="SM00448">
    <property type="entry name" value="REC"/>
    <property type="match status" value="1"/>
</dbReference>
<organism evidence="6 7">
    <name type="scientific">Tothia fuscella</name>
    <dbReference type="NCBI Taxonomy" id="1048955"/>
    <lineage>
        <taxon>Eukaryota</taxon>
        <taxon>Fungi</taxon>
        <taxon>Dikarya</taxon>
        <taxon>Ascomycota</taxon>
        <taxon>Pezizomycotina</taxon>
        <taxon>Dothideomycetes</taxon>
        <taxon>Pleosporomycetidae</taxon>
        <taxon>Venturiales</taxon>
        <taxon>Cylindrosympodiaceae</taxon>
        <taxon>Tothia</taxon>
    </lineage>
</organism>
<dbReference type="Pfam" id="PF00512">
    <property type="entry name" value="HisKA"/>
    <property type="match status" value="1"/>
</dbReference>
<dbReference type="PROSITE" id="PS50110">
    <property type="entry name" value="RESPONSE_REGULATORY"/>
    <property type="match status" value="1"/>
</dbReference>
<protein>
    <recommendedName>
        <fullName evidence="8">Histidine kinase</fullName>
    </recommendedName>
</protein>
<dbReference type="Gene3D" id="3.30.565.10">
    <property type="entry name" value="Histidine kinase-like ATPase, C-terminal domain"/>
    <property type="match status" value="1"/>
</dbReference>
<dbReference type="InterPro" id="IPR011006">
    <property type="entry name" value="CheY-like_superfamily"/>
</dbReference>
<dbReference type="InterPro" id="IPR004358">
    <property type="entry name" value="Sig_transdc_His_kin-like_C"/>
</dbReference>
<evidence type="ECO:0000259" key="5">
    <source>
        <dbReference type="PROSITE" id="PS50110"/>
    </source>
</evidence>
<reference evidence="6" key="1">
    <citation type="journal article" date="2020" name="Stud. Mycol.">
        <title>101 Dothideomycetes genomes: a test case for predicting lifestyles and emergence of pathogens.</title>
        <authorList>
            <person name="Haridas S."/>
            <person name="Albert R."/>
            <person name="Binder M."/>
            <person name="Bloem J."/>
            <person name="Labutti K."/>
            <person name="Salamov A."/>
            <person name="Andreopoulos B."/>
            <person name="Baker S."/>
            <person name="Barry K."/>
            <person name="Bills G."/>
            <person name="Bluhm B."/>
            <person name="Cannon C."/>
            <person name="Castanera R."/>
            <person name="Culley D."/>
            <person name="Daum C."/>
            <person name="Ezra D."/>
            <person name="Gonzalez J."/>
            <person name="Henrissat B."/>
            <person name="Kuo A."/>
            <person name="Liang C."/>
            <person name="Lipzen A."/>
            <person name="Lutzoni F."/>
            <person name="Magnuson J."/>
            <person name="Mondo S."/>
            <person name="Nolan M."/>
            <person name="Ohm R."/>
            <person name="Pangilinan J."/>
            <person name="Park H.-J."/>
            <person name="Ramirez L."/>
            <person name="Alfaro M."/>
            <person name="Sun H."/>
            <person name="Tritt A."/>
            <person name="Yoshinaga Y."/>
            <person name="Zwiers L.-H."/>
            <person name="Turgeon B."/>
            <person name="Goodwin S."/>
            <person name="Spatafora J."/>
            <person name="Crous P."/>
            <person name="Grigoriev I."/>
        </authorList>
    </citation>
    <scope>NUCLEOTIDE SEQUENCE</scope>
    <source>
        <strain evidence="6">CBS 130266</strain>
    </source>
</reference>
<dbReference type="EMBL" id="MU007036">
    <property type="protein sequence ID" value="KAF2430869.1"/>
    <property type="molecule type" value="Genomic_DNA"/>
</dbReference>
<feature type="region of interest" description="Disordered" evidence="3">
    <location>
        <begin position="402"/>
        <end position="437"/>
    </location>
</feature>
<dbReference type="InterPro" id="IPR001789">
    <property type="entry name" value="Sig_transdc_resp-reg_receiver"/>
</dbReference>
<dbReference type="InterPro" id="IPR003661">
    <property type="entry name" value="HisK_dim/P_dom"/>
</dbReference>
<dbReference type="InterPro" id="IPR003594">
    <property type="entry name" value="HATPase_dom"/>
</dbReference>
<dbReference type="CDD" id="cd00082">
    <property type="entry name" value="HisKA"/>
    <property type="match status" value="1"/>
</dbReference>
<dbReference type="OrthoDB" id="303614at2759"/>
<dbReference type="Pfam" id="PF00072">
    <property type="entry name" value="Response_reg"/>
    <property type="match status" value="1"/>
</dbReference>
<dbReference type="SUPFAM" id="SSF55874">
    <property type="entry name" value="ATPase domain of HSP90 chaperone/DNA topoisomerase II/histidine kinase"/>
    <property type="match status" value="1"/>
</dbReference>
<dbReference type="SUPFAM" id="SSF52172">
    <property type="entry name" value="CheY-like"/>
    <property type="match status" value="1"/>
</dbReference>
<dbReference type="Proteomes" id="UP000800235">
    <property type="component" value="Unassembled WGS sequence"/>
</dbReference>
<feature type="region of interest" description="Disordered" evidence="3">
    <location>
        <begin position="1036"/>
        <end position="1058"/>
    </location>
</feature>
<dbReference type="SMART" id="SM00388">
    <property type="entry name" value="HisKA"/>
    <property type="match status" value="1"/>
</dbReference>
<dbReference type="InterPro" id="IPR036890">
    <property type="entry name" value="HATPase_C_sf"/>
</dbReference>
<dbReference type="PANTHER" id="PTHR43719">
    <property type="entry name" value="TWO-COMPONENT HISTIDINE KINASE"/>
    <property type="match status" value="1"/>
</dbReference>
<evidence type="ECO:0000313" key="6">
    <source>
        <dbReference type="EMBL" id="KAF2430869.1"/>
    </source>
</evidence>
<dbReference type="SMART" id="SM00387">
    <property type="entry name" value="HATPase_c"/>
    <property type="match status" value="1"/>
</dbReference>
<evidence type="ECO:0000256" key="3">
    <source>
        <dbReference type="SAM" id="MobiDB-lite"/>
    </source>
</evidence>
<feature type="compositionally biased region" description="Polar residues" evidence="3">
    <location>
        <begin position="280"/>
        <end position="300"/>
    </location>
</feature>
<dbReference type="AlphaFoldDB" id="A0A9P4NRN0"/>
<feature type="compositionally biased region" description="Basic and acidic residues" evidence="3">
    <location>
        <begin position="314"/>
        <end position="323"/>
    </location>
</feature>
<feature type="region of interest" description="Disordered" evidence="3">
    <location>
        <begin position="244"/>
        <end position="334"/>
    </location>
</feature>
<evidence type="ECO:0008006" key="8">
    <source>
        <dbReference type="Google" id="ProtNLM"/>
    </source>
</evidence>
<keyword evidence="7" id="KW-1185">Reference proteome</keyword>
<feature type="compositionally biased region" description="Basic and acidic residues" evidence="3">
    <location>
        <begin position="504"/>
        <end position="515"/>
    </location>
</feature>
<dbReference type="SUPFAM" id="SSF55781">
    <property type="entry name" value="GAF domain-like"/>
    <property type="match status" value="1"/>
</dbReference>
<dbReference type="InterPro" id="IPR036097">
    <property type="entry name" value="HisK_dim/P_sf"/>
</dbReference>
<dbReference type="Pfam" id="PF02518">
    <property type="entry name" value="HATPase_c"/>
    <property type="match status" value="1"/>
</dbReference>
<dbReference type="PRINTS" id="PR00344">
    <property type="entry name" value="BCTRLSENSOR"/>
</dbReference>